<sequence length="174" mass="19758">MESEVRLVRPTTRLRKEYLSFYQEWLDSGEDMVPWVISKDPSDFEAMVRSLLDAEKGENIPENWVPDSTYWLVHEDSRVIGAVNIRHSLTEKLLNTGGHIGYGIRSSERRKGYATKLLALSLEKAKELGISKVLVTCDESNIGSAKTIINNGGVEDDRFVEEDGNVVRRFWIGN</sequence>
<keyword evidence="3" id="KW-1185">Reference proteome</keyword>
<accession>A0A2N3LGS9</accession>
<dbReference type="Gene3D" id="3.40.630.30">
    <property type="match status" value="1"/>
</dbReference>
<comment type="caution">
    <text evidence="2">The sequence shown here is derived from an EMBL/GenBank/DDBJ whole genome shotgun (WGS) entry which is preliminary data.</text>
</comment>
<dbReference type="PROSITE" id="PS51186">
    <property type="entry name" value="GNAT"/>
    <property type="match status" value="1"/>
</dbReference>
<name>A0A2N3LGS9_9BACI</name>
<reference evidence="2 3" key="1">
    <citation type="submission" date="2017-11" db="EMBL/GenBank/DDBJ databases">
        <title>Bacillus camelliae sp. nov., isolated from pu'er tea.</title>
        <authorList>
            <person name="Niu L."/>
        </authorList>
    </citation>
    <scope>NUCLEOTIDE SEQUENCE [LARGE SCALE GENOMIC DNA]</scope>
    <source>
        <strain evidence="2 3">7578-1</strain>
    </source>
</reference>
<proteinExistence type="predicted"/>
<feature type="domain" description="N-acetyltransferase" evidence="1">
    <location>
        <begin position="3"/>
        <end position="173"/>
    </location>
</feature>
<dbReference type="InterPro" id="IPR000182">
    <property type="entry name" value="GNAT_dom"/>
</dbReference>
<organism evidence="2 3">
    <name type="scientific">Heyndrickxia camelliae</name>
    <dbReference type="NCBI Taxonomy" id="1707093"/>
    <lineage>
        <taxon>Bacteria</taxon>
        <taxon>Bacillati</taxon>
        <taxon>Bacillota</taxon>
        <taxon>Bacilli</taxon>
        <taxon>Bacillales</taxon>
        <taxon>Bacillaceae</taxon>
        <taxon>Heyndrickxia</taxon>
    </lineage>
</organism>
<gene>
    <name evidence="2" type="ORF">CWO92_17290</name>
</gene>
<dbReference type="InterPro" id="IPR016181">
    <property type="entry name" value="Acyl_CoA_acyltransferase"/>
</dbReference>
<dbReference type="Proteomes" id="UP000233440">
    <property type="component" value="Unassembled WGS sequence"/>
</dbReference>
<evidence type="ECO:0000259" key="1">
    <source>
        <dbReference type="PROSITE" id="PS51186"/>
    </source>
</evidence>
<dbReference type="PANTHER" id="PTHR39173">
    <property type="entry name" value="ACETYLTRANSFERASE"/>
    <property type="match status" value="1"/>
</dbReference>
<keyword evidence="2" id="KW-0808">Transferase</keyword>
<dbReference type="Pfam" id="PF13302">
    <property type="entry name" value="Acetyltransf_3"/>
    <property type="match status" value="1"/>
</dbReference>
<dbReference type="SUPFAM" id="SSF55729">
    <property type="entry name" value="Acyl-CoA N-acyltransferases (Nat)"/>
    <property type="match status" value="1"/>
</dbReference>
<dbReference type="AlphaFoldDB" id="A0A2N3LGS9"/>
<dbReference type="EMBL" id="PIQO01000015">
    <property type="protein sequence ID" value="PKR83765.1"/>
    <property type="molecule type" value="Genomic_DNA"/>
</dbReference>
<evidence type="ECO:0000313" key="2">
    <source>
        <dbReference type="EMBL" id="PKR83765.1"/>
    </source>
</evidence>
<dbReference type="CDD" id="cd04301">
    <property type="entry name" value="NAT_SF"/>
    <property type="match status" value="1"/>
</dbReference>
<dbReference type="RefSeq" id="WP_101355463.1">
    <property type="nucleotide sequence ID" value="NZ_PIQO01000015.1"/>
</dbReference>
<evidence type="ECO:0000313" key="3">
    <source>
        <dbReference type="Proteomes" id="UP000233440"/>
    </source>
</evidence>
<dbReference type="OrthoDB" id="9797989at2"/>
<dbReference type="GO" id="GO:0016747">
    <property type="term" value="F:acyltransferase activity, transferring groups other than amino-acyl groups"/>
    <property type="evidence" value="ECO:0007669"/>
    <property type="project" value="InterPro"/>
</dbReference>
<dbReference type="PANTHER" id="PTHR39173:SF1">
    <property type="entry name" value="ACETYLTRANSFERASE"/>
    <property type="match status" value="1"/>
</dbReference>
<protein>
    <submittedName>
        <fullName evidence="2">GNAT family N-acetyltransferase</fullName>
    </submittedName>
</protein>